<dbReference type="Proteomes" id="UP000321331">
    <property type="component" value="Unassembled WGS sequence"/>
</dbReference>
<evidence type="ECO:0000313" key="1">
    <source>
        <dbReference type="EMBL" id="TXC10779.1"/>
    </source>
</evidence>
<proteinExistence type="predicted"/>
<name>A0A5C6TJX4_FUSOC</name>
<dbReference type="EMBL" id="VMNF01000003">
    <property type="protein sequence ID" value="TXC10779.1"/>
    <property type="molecule type" value="Genomic_DNA"/>
</dbReference>
<accession>A0A5C6TJX4</accession>
<dbReference type="AlphaFoldDB" id="A0A5C6TJX4"/>
<organism evidence="1 2">
    <name type="scientific">Fusarium oxysporum f. sp. cubense</name>
    <dbReference type="NCBI Taxonomy" id="61366"/>
    <lineage>
        <taxon>Eukaryota</taxon>
        <taxon>Fungi</taxon>
        <taxon>Dikarya</taxon>
        <taxon>Ascomycota</taxon>
        <taxon>Pezizomycotina</taxon>
        <taxon>Sordariomycetes</taxon>
        <taxon>Hypocreomycetidae</taxon>
        <taxon>Hypocreales</taxon>
        <taxon>Nectriaceae</taxon>
        <taxon>Fusarium</taxon>
        <taxon>Fusarium oxysporum species complex</taxon>
    </lineage>
</organism>
<sequence>MNVHSVIKFSGGLMSLVAMHALAMPDKADLFHHKPSEAESFELVITAHDNPTHPSMDAIVAREPERISEMPAWEQRETVGWSSGTVDPRFLLFDLSDMLLDEPQDYGDTENNPLQFSGVFGPSTASHISLSWDSLWADAYERIPKDERKWLGIGKHTPEVMALSRRTIELIESGEAKESAYLQDIAFYDMAVFHEFVQKYGQGSPSASKN</sequence>
<protein>
    <submittedName>
        <fullName evidence="1">Uncharacterized protein</fullName>
    </submittedName>
</protein>
<evidence type="ECO:0000313" key="2">
    <source>
        <dbReference type="Proteomes" id="UP000321331"/>
    </source>
</evidence>
<gene>
    <name evidence="1" type="ORF">FocTR4_00007478</name>
</gene>
<comment type="caution">
    <text evidence="1">The sequence shown here is derived from an EMBL/GenBank/DDBJ whole genome shotgun (WGS) entry which is preliminary data.</text>
</comment>
<reference evidence="1 2" key="1">
    <citation type="submission" date="2019-07" db="EMBL/GenBank/DDBJ databases">
        <title>The First High-Quality Draft Genome Sequence of the Causal Agent of the Current Panama Disease Epidemic.</title>
        <authorList>
            <person name="Warmington R.J."/>
            <person name="Kay W."/>
            <person name="Jeffries A."/>
            <person name="Bebber D."/>
            <person name="Moore K."/>
            <person name="Studholme D.J."/>
        </authorList>
    </citation>
    <scope>NUCLEOTIDE SEQUENCE [LARGE SCALE GENOMIC DNA]</scope>
    <source>
        <strain evidence="1 2">TR4</strain>
    </source>
</reference>